<dbReference type="GO" id="GO:0032299">
    <property type="term" value="C:ribonuclease H2 complex"/>
    <property type="evidence" value="ECO:0007669"/>
    <property type="project" value="TreeGrafter"/>
</dbReference>
<dbReference type="GO" id="GO:0043137">
    <property type="term" value="P:DNA replication, removal of RNA primer"/>
    <property type="evidence" value="ECO:0007669"/>
    <property type="project" value="TreeGrafter"/>
</dbReference>
<proteinExistence type="inferred from homology"/>
<comment type="catalytic activity">
    <reaction evidence="1">
        <text>Endonucleolytic cleavage to 5'-phosphomonoester.</text>
        <dbReference type="EC" id="3.1.26.4"/>
    </reaction>
</comment>
<gene>
    <name evidence="13" type="ORF">PSNMU_V1.4_AUG-EV-PASAV3_0123870</name>
</gene>
<keyword evidence="7" id="KW-0540">Nuclease</keyword>
<organism evidence="13 14">
    <name type="scientific">Pseudo-nitzschia multistriata</name>
    <dbReference type="NCBI Taxonomy" id="183589"/>
    <lineage>
        <taxon>Eukaryota</taxon>
        <taxon>Sar</taxon>
        <taxon>Stramenopiles</taxon>
        <taxon>Ochrophyta</taxon>
        <taxon>Bacillariophyta</taxon>
        <taxon>Bacillariophyceae</taxon>
        <taxon>Bacillariophycidae</taxon>
        <taxon>Bacillariales</taxon>
        <taxon>Bacillariaceae</taxon>
        <taxon>Pseudo-nitzschia</taxon>
    </lineage>
</organism>
<reference evidence="13 14" key="1">
    <citation type="submission" date="2019-01" db="EMBL/GenBank/DDBJ databases">
        <authorList>
            <person name="Ferrante I. M."/>
        </authorList>
    </citation>
    <scope>NUCLEOTIDE SEQUENCE [LARGE SCALE GENOMIC DNA]</scope>
    <source>
        <strain evidence="13 14">B856</strain>
    </source>
</reference>
<dbReference type="SUPFAM" id="SSF53098">
    <property type="entry name" value="Ribonuclease H-like"/>
    <property type="match status" value="1"/>
</dbReference>
<dbReference type="InterPro" id="IPR024567">
    <property type="entry name" value="RNase_HII/HIII_dom"/>
</dbReference>
<evidence type="ECO:0000256" key="5">
    <source>
        <dbReference type="ARBA" id="ARBA00012180"/>
    </source>
</evidence>
<dbReference type="EC" id="3.1.26.4" evidence="5"/>
<accession>A0A448ZT59</accession>
<feature type="domain" description="RNase H type-2" evidence="12">
    <location>
        <begin position="1"/>
        <end position="61"/>
    </location>
</feature>
<dbReference type="Gene3D" id="1.10.10.460">
    <property type="entry name" value="Ribonuclease hii. Domain 2"/>
    <property type="match status" value="1"/>
</dbReference>
<keyword evidence="8" id="KW-0479">Metal-binding</keyword>
<comment type="cofactor">
    <cofactor evidence="3">
        <name>Mg(2+)</name>
        <dbReference type="ChEBI" id="CHEBI:18420"/>
    </cofactor>
</comment>
<name>A0A448ZT59_9STRA</name>
<evidence type="ECO:0000313" key="13">
    <source>
        <dbReference type="EMBL" id="VEU45221.1"/>
    </source>
</evidence>
<keyword evidence="10" id="KW-0378">Hydrolase</keyword>
<dbReference type="InterPro" id="IPR023160">
    <property type="entry name" value="RNase_HII_hlx-loop-hlx_cap_dom"/>
</dbReference>
<comment type="cofactor">
    <cofactor evidence="2">
        <name>Mn(2+)</name>
        <dbReference type="ChEBI" id="CHEBI:29035"/>
    </cofactor>
</comment>
<dbReference type="FunFam" id="1.10.10.460:FF:000001">
    <property type="entry name" value="Ribonuclease"/>
    <property type="match status" value="1"/>
</dbReference>
<evidence type="ECO:0000256" key="10">
    <source>
        <dbReference type="ARBA" id="ARBA00022801"/>
    </source>
</evidence>
<evidence type="ECO:0000256" key="9">
    <source>
        <dbReference type="ARBA" id="ARBA00022759"/>
    </source>
</evidence>
<keyword evidence="14" id="KW-1185">Reference proteome</keyword>
<dbReference type="PANTHER" id="PTHR10954:SF7">
    <property type="entry name" value="RIBONUCLEASE H2 SUBUNIT A"/>
    <property type="match status" value="1"/>
</dbReference>
<evidence type="ECO:0000256" key="7">
    <source>
        <dbReference type="ARBA" id="ARBA00022722"/>
    </source>
</evidence>
<dbReference type="InterPro" id="IPR001352">
    <property type="entry name" value="RNase_HII/HIII"/>
</dbReference>
<dbReference type="AlphaFoldDB" id="A0A448ZT59"/>
<keyword evidence="9" id="KW-0255">Endonuclease</keyword>
<comment type="similarity">
    <text evidence="4">Belongs to the RNase HII family. Eukaryotic subfamily.</text>
</comment>
<evidence type="ECO:0000256" key="6">
    <source>
        <dbReference type="ARBA" id="ARBA00019111"/>
    </source>
</evidence>
<dbReference type="GO" id="GO:0046872">
    <property type="term" value="F:metal ion binding"/>
    <property type="evidence" value="ECO:0007669"/>
    <property type="project" value="UniProtKB-KW"/>
</dbReference>
<dbReference type="Proteomes" id="UP000291116">
    <property type="component" value="Unassembled WGS sequence"/>
</dbReference>
<dbReference type="InterPro" id="IPR012337">
    <property type="entry name" value="RNaseH-like_sf"/>
</dbReference>
<evidence type="ECO:0000256" key="1">
    <source>
        <dbReference type="ARBA" id="ARBA00000077"/>
    </source>
</evidence>
<dbReference type="GO" id="GO:0006298">
    <property type="term" value="P:mismatch repair"/>
    <property type="evidence" value="ECO:0007669"/>
    <property type="project" value="TreeGrafter"/>
</dbReference>
<protein>
    <recommendedName>
        <fullName evidence="6">Ribonuclease H2 subunit A</fullName>
        <ecNumber evidence="5">3.1.26.4</ecNumber>
    </recommendedName>
</protein>
<dbReference type="PROSITE" id="PS51975">
    <property type="entry name" value="RNASE_H_2"/>
    <property type="match status" value="1"/>
</dbReference>
<sequence length="110" mass="13013">MLENWKFSESCEISHDFGSGYPSDPKCKKWLATLHEPVFGYSDILRFSWATSKQKLEEISDAVPVVFRADLDDDDALEQQKGMTQFLQKKRKRFGYFEKRNIRTKNRLEE</sequence>
<evidence type="ECO:0000256" key="2">
    <source>
        <dbReference type="ARBA" id="ARBA00001936"/>
    </source>
</evidence>
<evidence type="ECO:0000256" key="8">
    <source>
        <dbReference type="ARBA" id="ARBA00022723"/>
    </source>
</evidence>
<dbReference type="PANTHER" id="PTHR10954">
    <property type="entry name" value="RIBONUCLEASE H2 SUBUNIT A"/>
    <property type="match status" value="1"/>
</dbReference>
<dbReference type="GO" id="GO:0004523">
    <property type="term" value="F:RNA-DNA hybrid ribonuclease activity"/>
    <property type="evidence" value="ECO:0007669"/>
    <property type="project" value="UniProtKB-EC"/>
</dbReference>
<evidence type="ECO:0000256" key="3">
    <source>
        <dbReference type="ARBA" id="ARBA00001946"/>
    </source>
</evidence>
<evidence type="ECO:0000313" key="14">
    <source>
        <dbReference type="Proteomes" id="UP000291116"/>
    </source>
</evidence>
<comment type="caution">
    <text evidence="11">Lacks conserved residue(s) required for the propagation of feature annotation.</text>
</comment>
<dbReference type="OrthoDB" id="7462577at2759"/>
<evidence type="ECO:0000256" key="4">
    <source>
        <dbReference type="ARBA" id="ARBA00007058"/>
    </source>
</evidence>
<evidence type="ECO:0000259" key="12">
    <source>
        <dbReference type="PROSITE" id="PS51975"/>
    </source>
</evidence>
<evidence type="ECO:0000256" key="11">
    <source>
        <dbReference type="PROSITE-ProRule" id="PRU01319"/>
    </source>
</evidence>
<dbReference type="EMBL" id="CAACVS010000694">
    <property type="protein sequence ID" value="VEU45221.1"/>
    <property type="molecule type" value="Genomic_DNA"/>
</dbReference>
<dbReference type="GO" id="GO:0003723">
    <property type="term" value="F:RNA binding"/>
    <property type="evidence" value="ECO:0007669"/>
    <property type="project" value="UniProtKB-UniRule"/>
</dbReference>